<dbReference type="Proteomes" id="UP000237000">
    <property type="component" value="Unassembled WGS sequence"/>
</dbReference>
<accession>A0A2P5EWR0</accession>
<feature type="region of interest" description="Disordered" evidence="5">
    <location>
        <begin position="1"/>
        <end position="34"/>
    </location>
</feature>
<dbReference type="STRING" id="63057.A0A2P5EWR0"/>
<evidence type="ECO:0000256" key="4">
    <source>
        <dbReference type="ARBA" id="ARBA00023242"/>
    </source>
</evidence>
<name>A0A2P5EWR0_TREOI</name>
<evidence type="ECO:0000256" key="5">
    <source>
        <dbReference type="SAM" id="MobiDB-lite"/>
    </source>
</evidence>
<feature type="compositionally biased region" description="Basic and acidic residues" evidence="5">
    <location>
        <begin position="58"/>
        <end position="67"/>
    </location>
</feature>
<dbReference type="GO" id="GO:0003700">
    <property type="term" value="F:DNA-binding transcription factor activity"/>
    <property type="evidence" value="ECO:0007669"/>
    <property type="project" value="TreeGrafter"/>
</dbReference>
<keyword evidence="3" id="KW-0804">Transcription</keyword>
<dbReference type="Gene3D" id="4.10.280.10">
    <property type="entry name" value="Helix-loop-helix DNA-binding domain"/>
    <property type="match status" value="1"/>
</dbReference>
<evidence type="ECO:0000256" key="2">
    <source>
        <dbReference type="ARBA" id="ARBA00023015"/>
    </source>
</evidence>
<feature type="compositionally biased region" description="Polar residues" evidence="5">
    <location>
        <begin position="7"/>
        <end position="17"/>
    </location>
</feature>
<feature type="region of interest" description="Disordered" evidence="5">
    <location>
        <begin position="47"/>
        <end position="67"/>
    </location>
</feature>
<feature type="domain" description="BHLH" evidence="6">
    <location>
        <begin position="67"/>
        <end position="116"/>
    </location>
</feature>
<evidence type="ECO:0000256" key="3">
    <source>
        <dbReference type="ARBA" id="ARBA00023163"/>
    </source>
</evidence>
<comment type="subcellular location">
    <subcellularLocation>
        <location evidence="1">Nucleus</location>
    </subcellularLocation>
</comment>
<dbReference type="InterPro" id="IPR054502">
    <property type="entry name" value="bHLH-TF_ACT-like_plant"/>
</dbReference>
<dbReference type="PANTHER" id="PTHR31945:SF11">
    <property type="entry name" value="TRANSCRIPTION FACTOR ABORTED MICROSPORES"/>
    <property type="match status" value="1"/>
</dbReference>
<feature type="compositionally biased region" description="Polar residues" evidence="5">
    <location>
        <begin position="150"/>
        <end position="163"/>
    </location>
</feature>
<proteinExistence type="predicted"/>
<dbReference type="InterPro" id="IPR011598">
    <property type="entry name" value="bHLH_dom"/>
</dbReference>
<dbReference type="EMBL" id="JXTC01000088">
    <property type="protein sequence ID" value="PON89959.1"/>
    <property type="molecule type" value="Genomic_DNA"/>
</dbReference>
<dbReference type="SMART" id="SM00353">
    <property type="entry name" value="HLH"/>
    <property type="match status" value="1"/>
</dbReference>
<keyword evidence="4" id="KW-0539">Nucleus</keyword>
<feature type="compositionally biased region" description="Basic and acidic residues" evidence="5">
    <location>
        <begin position="22"/>
        <end position="32"/>
    </location>
</feature>
<keyword evidence="8" id="KW-1185">Reference proteome</keyword>
<gene>
    <name evidence="7" type="ORF">TorRG33x02_142450</name>
</gene>
<dbReference type="GO" id="GO:0046983">
    <property type="term" value="F:protein dimerization activity"/>
    <property type="evidence" value="ECO:0007669"/>
    <property type="project" value="InterPro"/>
</dbReference>
<feature type="region of interest" description="Disordered" evidence="5">
    <location>
        <begin position="126"/>
        <end position="164"/>
    </location>
</feature>
<dbReference type="PROSITE" id="PS50888">
    <property type="entry name" value="BHLH"/>
    <property type="match status" value="1"/>
</dbReference>
<dbReference type="AlphaFoldDB" id="A0A2P5EWR0"/>
<reference evidence="8" key="1">
    <citation type="submission" date="2016-06" db="EMBL/GenBank/DDBJ databases">
        <title>Parallel loss of symbiosis genes in relatives of nitrogen-fixing non-legume Parasponia.</title>
        <authorList>
            <person name="Van Velzen R."/>
            <person name="Holmer R."/>
            <person name="Bu F."/>
            <person name="Rutten L."/>
            <person name="Van Zeijl A."/>
            <person name="Liu W."/>
            <person name="Santuari L."/>
            <person name="Cao Q."/>
            <person name="Sharma T."/>
            <person name="Shen D."/>
            <person name="Roswanjaya Y."/>
            <person name="Wardhani T."/>
            <person name="Kalhor M.S."/>
            <person name="Jansen J."/>
            <person name="Van den Hoogen J."/>
            <person name="Gungor B."/>
            <person name="Hartog M."/>
            <person name="Hontelez J."/>
            <person name="Verver J."/>
            <person name="Yang W.-C."/>
            <person name="Schijlen E."/>
            <person name="Repin R."/>
            <person name="Schilthuizen M."/>
            <person name="Schranz E."/>
            <person name="Heidstra R."/>
            <person name="Miyata K."/>
            <person name="Fedorova E."/>
            <person name="Kohlen W."/>
            <person name="Bisseling T."/>
            <person name="Smit S."/>
            <person name="Geurts R."/>
        </authorList>
    </citation>
    <scope>NUCLEOTIDE SEQUENCE [LARGE SCALE GENOMIC DNA]</scope>
    <source>
        <strain evidence="8">cv. RG33-2</strain>
    </source>
</reference>
<evidence type="ECO:0000313" key="8">
    <source>
        <dbReference type="Proteomes" id="UP000237000"/>
    </source>
</evidence>
<dbReference type="GO" id="GO:0043565">
    <property type="term" value="F:sequence-specific DNA binding"/>
    <property type="evidence" value="ECO:0007669"/>
    <property type="project" value="TreeGrafter"/>
</dbReference>
<dbReference type="SUPFAM" id="SSF47459">
    <property type="entry name" value="HLH, helix-loop-helix DNA-binding domain"/>
    <property type="match status" value="1"/>
</dbReference>
<dbReference type="InterPro" id="IPR051358">
    <property type="entry name" value="TF_AMS/ICE1/BHLH6-like"/>
</dbReference>
<evidence type="ECO:0000313" key="7">
    <source>
        <dbReference type="EMBL" id="PON89959.1"/>
    </source>
</evidence>
<dbReference type="Pfam" id="PF00010">
    <property type="entry name" value="HLH"/>
    <property type="match status" value="1"/>
</dbReference>
<sequence length="261" mass="29638">MNLKQFRYSSESRTRNNAARFESSHDPSDKQMDSSVDAMQISSLLSDCSDQFDDDDDGKYGRNSEKEPNCENLAAEMRIRKKLNERVYTLRSLVPNISKLDRASILVEAIEYVKDLQRQVKELQDELKEDSNNDGLKNNGTNETSGNGSISKQNQDWDTTNGKAPQMEPQVEVAQIAGIEFFVKVFREHEPGRLVRLMEALNSQALEVTNANVTTFKNLVSNVLRVEKDSKVVVQADQLRDFLREHTRNPSEGLCEMSKVS</sequence>
<keyword evidence="2" id="KW-0805">Transcription regulation</keyword>
<evidence type="ECO:0000259" key="6">
    <source>
        <dbReference type="PROSITE" id="PS50888"/>
    </source>
</evidence>
<dbReference type="InParanoid" id="A0A2P5EWR0"/>
<comment type="caution">
    <text evidence="7">The sequence shown here is derived from an EMBL/GenBank/DDBJ whole genome shotgun (WGS) entry which is preliminary data.</text>
</comment>
<feature type="compositionally biased region" description="Low complexity" evidence="5">
    <location>
        <begin position="138"/>
        <end position="149"/>
    </location>
</feature>
<dbReference type="OrthoDB" id="1890947at2759"/>
<dbReference type="Pfam" id="PF22754">
    <property type="entry name" value="bHLH-TF_ACT-like_plant"/>
    <property type="match status" value="1"/>
</dbReference>
<protein>
    <submittedName>
        <fullName evidence="7">Myc-type, basic helix-loop-helix (BHLH) domain containing protein</fullName>
    </submittedName>
</protein>
<dbReference type="GO" id="GO:0005634">
    <property type="term" value="C:nucleus"/>
    <property type="evidence" value="ECO:0007669"/>
    <property type="project" value="UniProtKB-SubCell"/>
</dbReference>
<dbReference type="PANTHER" id="PTHR31945">
    <property type="entry name" value="TRANSCRIPTION FACTOR SCREAM2-RELATED"/>
    <property type="match status" value="1"/>
</dbReference>
<evidence type="ECO:0000256" key="1">
    <source>
        <dbReference type="ARBA" id="ARBA00004123"/>
    </source>
</evidence>
<organism evidence="7 8">
    <name type="scientific">Trema orientale</name>
    <name type="common">Charcoal tree</name>
    <name type="synonym">Celtis orientalis</name>
    <dbReference type="NCBI Taxonomy" id="63057"/>
    <lineage>
        <taxon>Eukaryota</taxon>
        <taxon>Viridiplantae</taxon>
        <taxon>Streptophyta</taxon>
        <taxon>Embryophyta</taxon>
        <taxon>Tracheophyta</taxon>
        <taxon>Spermatophyta</taxon>
        <taxon>Magnoliopsida</taxon>
        <taxon>eudicotyledons</taxon>
        <taxon>Gunneridae</taxon>
        <taxon>Pentapetalae</taxon>
        <taxon>rosids</taxon>
        <taxon>fabids</taxon>
        <taxon>Rosales</taxon>
        <taxon>Cannabaceae</taxon>
        <taxon>Trema</taxon>
    </lineage>
</organism>
<dbReference type="InterPro" id="IPR036638">
    <property type="entry name" value="HLH_DNA-bd_sf"/>
</dbReference>